<evidence type="ECO:0000313" key="3">
    <source>
        <dbReference type="EMBL" id="EEZ92729.1"/>
    </source>
</evidence>
<sequence>MTEYTLNNRFNDPFNKVKFGVSIGERNQLEEFSKVLRSGARMVEVDIASVYGLGGEQGNAADTIGKTEREAIANLAKTNDVDLSVHAPWAINFSGINPQSGKKEDGYEHLVEKEIGTALQFADDISKKMGRENMPVIFHASSDNFSDPDKNLVYTIYDQKEDKILQTQSQEIDLGIDAKSMNGSGDIKTTAEQKFKSIYGEELYSKLLAGNKNNRRLGFISEDGKVVLNPEGSFEFLKEKNLQQFNQERANLNLSLRNLEYQKVDYLSRLSAAKARSDKSELESAQTELGNIEKMIKTLKEKYAELDIEEKNVNSRFVPYDQKAPEIAAKGIVKAAMFSYNNTQSKPMILVENPMSPEMSLSNPKDTAAAVKIAREEFARELQEKKHLSLREAERISSNLIGINLDIGHINVFKSYLNPQTGQPYSDKDIVEMAKSAGDYLKRYHLNDNMGNRDSHLPLGQGNAPIKEVYDAMMDKGLDVPAIMEVFGGLGGLESGTIQSLQYMGAPLYGNLPYVSMPAYFAQPYSSIIGDFSSYSDLGLKDDFFSYNGFGELFPVVGGGYMTDKGNSRFPGAY</sequence>
<keyword evidence="1" id="KW-0175">Coiled coil</keyword>
<organism evidence="3 4">
    <name type="scientific">Candidatus Parvarchaeum acidiphilum ARMAN-4</name>
    <dbReference type="NCBI Taxonomy" id="662760"/>
    <lineage>
        <taxon>Archaea</taxon>
        <taxon>Candidatus Parvarchaeota</taxon>
        <taxon>Candidatus Parvarchaeum</taxon>
    </lineage>
</organism>
<gene>
    <name evidence="3" type="ORF">BJBARM4_0670</name>
</gene>
<evidence type="ECO:0000256" key="1">
    <source>
        <dbReference type="SAM" id="Coils"/>
    </source>
</evidence>
<reference evidence="3 4" key="1">
    <citation type="journal article" date="2010" name="Proc. Natl. Acad. Sci. U.S.A.">
        <title>Enigmatic, ultrasmall, uncultivated Archaea.</title>
        <authorList>
            <person name="Baker B.J."/>
            <person name="Comolli L.R."/>
            <person name="Dick G.J."/>
            <person name="Hauser L.J."/>
            <person name="Hyatt D."/>
            <person name="Dill B.D."/>
            <person name="Land M.L."/>
            <person name="Verberkmoes N.C."/>
            <person name="Hettich R.L."/>
            <person name="Banfield J.F."/>
        </authorList>
    </citation>
    <scope>NUCLEOTIDE SEQUENCE [LARGE SCALE GENOMIC DNA]</scope>
</reference>
<dbReference type="InterPro" id="IPR013022">
    <property type="entry name" value="Xyl_isomerase-like_TIM-brl"/>
</dbReference>
<proteinExistence type="predicted"/>
<evidence type="ECO:0000313" key="4">
    <source>
        <dbReference type="Proteomes" id="UP000009375"/>
    </source>
</evidence>
<feature type="coiled-coil region" evidence="1">
    <location>
        <begin position="242"/>
        <end position="316"/>
    </location>
</feature>
<dbReference type="EMBL" id="GG730050">
    <property type="protein sequence ID" value="EEZ92729.1"/>
    <property type="molecule type" value="Genomic_DNA"/>
</dbReference>
<name>D2EFY9_PARA4</name>
<accession>D2EFY9</accession>
<evidence type="ECO:0000259" key="2">
    <source>
        <dbReference type="Pfam" id="PF01261"/>
    </source>
</evidence>
<protein>
    <recommendedName>
        <fullName evidence="2">Xylose isomerase-like TIM barrel domain-containing protein</fullName>
    </recommendedName>
</protein>
<dbReference type="SUPFAM" id="SSF51658">
    <property type="entry name" value="Xylose isomerase-like"/>
    <property type="match status" value="1"/>
</dbReference>
<dbReference type="InterPro" id="IPR036237">
    <property type="entry name" value="Xyl_isomerase-like_sf"/>
</dbReference>
<dbReference type="AlphaFoldDB" id="D2EFY9"/>
<dbReference type="PROSITE" id="PS50007">
    <property type="entry name" value="PIPLC_X_DOMAIN"/>
    <property type="match status" value="1"/>
</dbReference>
<feature type="domain" description="Xylose isomerase-like TIM barrel" evidence="2">
    <location>
        <begin position="390"/>
        <end position="503"/>
    </location>
</feature>
<dbReference type="Proteomes" id="UP000009375">
    <property type="component" value="Unassembled WGS sequence"/>
</dbReference>
<dbReference type="Gene3D" id="3.20.20.150">
    <property type="entry name" value="Divalent-metal-dependent TIM barrel enzymes"/>
    <property type="match status" value="1"/>
</dbReference>
<dbReference type="Pfam" id="PF01261">
    <property type="entry name" value="AP_endonuc_2"/>
    <property type="match status" value="1"/>
</dbReference>